<evidence type="ECO:0000313" key="2">
    <source>
        <dbReference type="EMBL" id="JAV61559.1"/>
    </source>
</evidence>
<feature type="compositionally biased region" description="Basic residues" evidence="1">
    <location>
        <begin position="1198"/>
        <end position="1207"/>
    </location>
</feature>
<sequence>MDQIEDIAEDVFNEVEKNLNFKLPITLKNILNITGFDNCESIRDISEKDVTEIEDFARHKLLEIIPESEYKNYLGHFANKPTLFEIVTGHKKLLYKVRDYFKDKHNKFVKQKARDDRQYRQNDTEKAISKSYPSTSNSSQNNDSYSQNVNNKDLNLTEENRRVSKVLHEWIKTKCSDEQWLYFKQKINDFEINCRDNLITGQFECIVKCFCNTTAKISKISTKTTHQSKWIYSNFHKHFIKHLNVSVPNTSTRASTTSRRSNKTHQEPPGYQQRKQTAIMDFFTNPTPKSETVDETRITSITHTNKNGDELLDNQIIEENPRENLLNEIQSTASVKVNPTRTSDCKRKAIILQNIVLSPRPTDIIQVLNDPTEDPTESQSSTTPSELHDIGEEIHRSELIGCENTSKKGMSLHHESSLIINEDSLIEDDPHCNKNVQGNESLPIFRKTSKWSSTKYSRRERLRRKREMDDSTQPLITSYYQLLDAVEARVEHILKTNPKSCAFIAEYENVCKSNTDYAICEKSTNETGTNSLLKTLMEVAIKNSMQSSNRNRYTDVIKQFAIYLYYIGGRLLYETLEANLKNALPAISTLNRYVDQNKNKIQEGEFDYDGLKLFLENRKLPKYVWISEDATRITGKIEYDSTTNKVIGFVMPLKDGFPQMESYVALSAQAIEGYFQNNKKSEYAYVIMAQSLSEVAPSYCLAIYGTDNKFRYTDVTSRWNTMTRQLDERGIIVLGYSSDGDTRLLKSMRYLSSLPPEPQISQWEWYQMNSDLNVVQSYIQDTVHIATKLRVRILKAGKPLIMGRCTANPDHLFLLIHRFPKNDHFLTESDLNNEDKMNFRSAEKMCSEAVLNLLKKLSEETSEETDATVQYLRIMQYATSSFLDQALTVEVRIYRMWYCVFFLRIWRQWILNTASLKLSDNFLTSNAYLCIEQNAHSIIKIIRLFHKHDLDFNMFIPHLFSSQVCEQIFRATRSMTSTFSTVVNFSLKNIMERLDRIKVINNLMNDLHGTLIFPREKRQPKVPNFSKCNDSEFVRALNFSDTDIERIVHQALSDSILAAENLGIEVFGKAYNQLNIPLKVDEKFTQDELQQYSEESKMDEAISSVNQNEDSLCLVHENVINTVFSDNINNDENVNDDFDISADMEVEIPEERSTASSSSSTPYVEVITGGKREKLKKSTFCWLLEKGKVRISSDRLSRFHTSKKPREKPKLDKTSKILLSSNKKPANKIVTSTGRNKKRILSESSPDSSSPETDVYDSDKENEQYGENSCCTILPENYYAVYYDEAWYIGRIISTGDIESIPNSNAHSSVYKMKFLKRDLNSFDWPKNEDIANVDSRYIFFGPVQLIGASPFQLDRTQLTAIEAKYKRMKK</sequence>
<feature type="region of interest" description="Disordered" evidence="1">
    <location>
        <begin position="111"/>
        <end position="154"/>
    </location>
</feature>
<dbReference type="EMBL" id="GEZM01081661">
    <property type="protein sequence ID" value="JAV61559.1"/>
    <property type="molecule type" value="Transcribed_RNA"/>
</dbReference>
<feature type="compositionally biased region" description="Low complexity" evidence="1">
    <location>
        <begin position="250"/>
        <end position="259"/>
    </location>
</feature>
<feature type="compositionally biased region" description="Low complexity" evidence="1">
    <location>
        <begin position="134"/>
        <end position="151"/>
    </location>
</feature>
<feature type="compositionally biased region" description="Polar residues" evidence="1">
    <location>
        <begin position="1217"/>
        <end position="1234"/>
    </location>
</feature>
<organism evidence="2">
    <name type="scientific">Photinus pyralis</name>
    <name type="common">Common eastern firefly</name>
    <name type="synonym">Lampyris pyralis</name>
    <dbReference type="NCBI Taxonomy" id="7054"/>
    <lineage>
        <taxon>Eukaryota</taxon>
        <taxon>Metazoa</taxon>
        <taxon>Ecdysozoa</taxon>
        <taxon>Arthropoda</taxon>
        <taxon>Hexapoda</taxon>
        <taxon>Insecta</taxon>
        <taxon>Pterygota</taxon>
        <taxon>Neoptera</taxon>
        <taxon>Endopterygota</taxon>
        <taxon>Coleoptera</taxon>
        <taxon>Polyphaga</taxon>
        <taxon>Elateriformia</taxon>
        <taxon>Elateroidea</taxon>
        <taxon>Lampyridae</taxon>
        <taxon>Lampyrinae</taxon>
        <taxon>Photinus</taxon>
    </lineage>
</organism>
<protein>
    <submittedName>
        <fullName evidence="2">Uncharacterized protein</fullName>
    </submittedName>
</protein>
<feature type="region of interest" description="Disordered" evidence="1">
    <location>
        <begin position="1196"/>
        <end position="1263"/>
    </location>
</feature>
<proteinExistence type="predicted"/>
<dbReference type="PANTHER" id="PTHR33173:SF2">
    <property type="entry name" value="MYND-TYPE DOMAIN-CONTAINING PROTEIN"/>
    <property type="match status" value="1"/>
</dbReference>
<reference evidence="2" key="1">
    <citation type="journal article" date="2016" name="Sci. Rep.">
        <title>Molecular characterization of firefly nuptial gifts: a multi-omics approach sheds light on postcopulatory sexual selection.</title>
        <authorList>
            <person name="Al-Wathiqui N."/>
            <person name="Fallon T.R."/>
            <person name="South A."/>
            <person name="Weng J.K."/>
            <person name="Lewis S.M."/>
        </authorList>
    </citation>
    <scope>NUCLEOTIDE SEQUENCE</scope>
</reference>
<evidence type="ECO:0000256" key="1">
    <source>
        <dbReference type="SAM" id="MobiDB-lite"/>
    </source>
</evidence>
<accession>A0A1Y1KJF0</accession>
<feature type="compositionally biased region" description="Low complexity" evidence="1">
    <location>
        <begin position="1242"/>
        <end position="1252"/>
    </location>
</feature>
<feature type="region of interest" description="Disordered" evidence="1">
    <location>
        <begin position="368"/>
        <end position="390"/>
    </location>
</feature>
<feature type="region of interest" description="Disordered" evidence="1">
    <location>
        <begin position="246"/>
        <end position="273"/>
    </location>
</feature>
<name>A0A1Y1KJF0_PHOPY</name>
<dbReference type="PANTHER" id="PTHR33173">
    <property type="match status" value="1"/>
</dbReference>
<feature type="compositionally biased region" description="Basic and acidic residues" evidence="1">
    <location>
        <begin position="112"/>
        <end position="128"/>
    </location>
</feature>